<keyword evidence="1 5" id="KW-0479">Metal-binding</keyword>
<organism evidence="7">
    <name type="scientific">Timema californicum</name>
    <name type="common">California timema</name>
    <name type="synonym">Walking stick</name>
    <dbReference type="NCBI Taxonomy" id="61474"/>
    <lineage>
        <taxon>Eukaryota</taxon>
        <taxon>Metazoa</taxon>
        <taxon>Ecdysozoa</taxon>
        <taxon>Arthropoda</taxon>
        <taxon>Hexapoda</taxon>
        <taxon>Insecta</taxon>
        <taxon>Pterygota</taxon>
        <taxon>Neoptera</taxon>
        <taxon>Polyneoptera</taxon>
        <taxon>Phasmatodea</taxon>
        <taxon>Timematodea</taxon>
        <taxon>Timematoidea</taxon>
        <taxon>Timematidae</taxon>
        <taxon>Timema</taxon>
    </lineage>
</organism>
<evidence type="ECO:0000256" key="3">
    <source>
        <dbReference type="ARBA" id="ARBA00022771"/>
    </source>
</evidence>
<evidence type="ECO:0000256" key="1">
    <source>
        <dbReference type="ARBA" id="ARBA00022723"/>
    </source>
</evidence>
<dbReference type="PROSITE" id="PS51188">
    <property type="entry name" value="ZF_CR"/>
    <property type="match status" value="1"/>
</dbReference>
<dbReference type="InterPro" id="IPR001305">
    <property type="entry name" value="HSP_DnaJ_Cys-rich_dom"/>
</dbReference>
<dbReference type="InterPro" id="IPR008971">
    <property type="entry name" value="HSP40/DnaJ_pept-bd"/>
</dbReference>
<keyword evidence="2" id="KW-0677">Repeat</keyword>
<dbReference type="Gene3D" id="2.60.260.20">
    <property type="entry name" value="Urease metallochaperone UreE, N-terminal domain"/>
    <property type="match status" value="1"/>
</dbReference>
<reference evidence="7" key="1">
    <citation type="submission" date="2020-11" db="EMBL/GenBank/DDBJ databases">
        <authorList>
            <person name="Tran Van P."/>
        </authorList>
    </citation>
    <scope>NUCLEOTIDE SEQUENCE</scope>
</reference>
<dbReference type="SUPFAM" id="SSF49493">
    <property type="entry name" value="HSP40/DnaJ peptide-binding domain"/>
    <property type="match status" value="1"/>
</dbReference>
<dbReference type="GO" id="GO:0006457">
    <property type="term" value="P:protein folding"/>
    <property type="evidence" value="ECO:0007669"/>
    <property type="project" value="InterPro"/>
</dbReference>
<dbReference type="CDD" id="cd10719">
    <property type="entry name" value="DnaJ_zf"/>
    <property type="match status" value="1"/>
</dbReference>
<proteinExistence type="predicted"/>
<keyword evidence="3 5" id="KW-0863">Zinc-finger</keyword>
<feature type="domain" description="CR-type" evidence="6">
    <location>
        <begin position="1"/>
        <end position="48"/>
    </location>
</feature>
<keyword evidence="4 5" id="KW-0862">Zinc</keyword>
<dbReference type="AlphaFoldDB" id="A0A7R9JJD6"/>
<feature type="zinc finger region" description="CR-type" evidence="5">
    <location>
        <begin position="1"/>
        <end position="48"/>
    </location>
</feature>
<evidence type="ECO:0000256" key="4">
    <source>
        <dbReference type="ARBA" id="ARBA00022833"/>
    </source>
</evidence>
<protein>
    <submittedName>
        <fullName evidence="7">(California timema) hypothetical protein</fullName>
    </submittedName>
</protein>
<gene>
    <name evidence="7" type="ORF">TCMB3V08_LOCUS12142</name>
</gene>
<dbReference type="GO" id="GO:0008270">
    <property type="term" value="F:zinc ion binding"/>
    <property type="evidence" value="ECO:0007669"/>
    <property type="project" value="UniProtKB-KW"/>
</dbReference>
<dbReference type="PANTHER" id="PTHR43888">
    <property type="entry name" value="DNAJ-LIKE-2, ISOFORM A-RELATED"/>
    <property type="match status" value="1"/>
</dbReference>
<dbReference type="InterPro" id="IPR044713">
    <property type="entry name" value="DNJA1/2-like"/>
</dbReference>
<name>A0A7R9JJD6_TIMCA</name>
<evidence type="ECO:0000256" key="5">
    <source>
        <dbReference type="PROSITE-ProRule" id="PRU00546"/>
    </source>
</evidence>
<dbReference type="SUPFAM" id="SSF57938">
    <property type="entry name" value="DnaJ/Hsp40 cysteine-rich domain"/>
    <property type="match status" value="1"/>
</dbReference>
<sequence>MQVQVQQLAPGMIQQIQTMCRECQGTGERINPKDRCKTCQGKKFVQLICLTYGFLLLTNEIGCFVTCSHRRSGSDLIMRLNIELVEALCGFQRSIHTLDKRDLVITSLPG</sequence>
<dbReference type="Gene3D" id="2.10.230.10">
    <property type="entry name" value="Heat shock protein DnaJ, cysteine-rich domain"/>
    <property type="match status" value="1"/>
</dbReference>
<dbReference type="GO" id="GO:0051082">
    <property type="term" value="F:unfolded protein binding"/>
    <property type="evidence" value="ECO:0007669"/>
    <property type="project" value="InterPro"/>
</dbReference>
<accession>A0A7R9JJD6</accession>
<evidence type="ECO:0000256" key="2">
    <source>
        <dbReference type="ARBA" id="ARBA00022737"/>
    </source>
</evidence>
<dbReference type="InterPro" id="IPR036410">
    <property type="entry name" value="HSP_DnaJ_Cys-rich_dom_sf"/>
</dbReference>
<dbReference type="GO" id="GO:0030544">
    <property type="term" value="F:Hsp70 protein binding"/>
    <property type="evidence" value="ECO:0007669"/>
    <property type="project" value="InterPro"/>
</dbReference>
<evidence type="ECO:0000313" key="7">
    <source>
        <dbReference type="EMBL" id="CAD7579609.1"/>
    </source>
</evidence>
<dbReference type="FunFam" id="2.10.230.10:FF:000001">
    <property type="entry name" value="DnaJ subfamily A member 2"/>
    <property type="match status" value="1"/>
</dbReference>
<evidence type="ECO:0000259" key="6">
    <source>
        <dbReference type="PROSITE" id="PS51188"/>
    </source>
</evidence>
<dbReference type="EMBL" id="OE192723">
    <property type="protein sequence ID" value="CAD7579609.1"/>
    <property type="molecule type" value="Genomic_DNA"/>
</dbReference>
<dbReference type="Pfam" id="PF00684">
    <property type="entry name" value="DnaJ_CXXCXGXG"/>
    <property type="match status" value="1"/>
</dbReference>